<evidence type="ECO:0000256" key="1">
    <source>
        <dbReference type="ARBA" id="ARBA00018672"/>
    </source>
</evidence>
<dbReference type="Pfam" id="PF00072">
    <property type="entry name" value="Response_reg"/>
    <property type="match status" value="1"/>
</dbReference>
<keyword evidence="3" id="KW-0597">Phosphoprotein</keyword>
<evidence type="ECO:0000256" key="3">
    <source>
        <dbReference type="PROSITE-ProRule" id="PRU00169"/>
    </source>
</evidence>
<keyword evidence="5" id="KW-0808">Transferase</keyword>
<keyword evidence="5" id="KW-0418">Kinase</keyword>
<proteinExistence type="predicted"/>
<feature type="modified residue" description="4-aspartylphosphate" evidence="3">
    <location>
        <position position="53"/>
    </location>
</feature>
<dbReference type="GeneID" id="67473276"/>
<organism evidence="5 6">
    <name type="scientific">Paraclostridium benzoelyticum</name>
    <dbReference type="NCBI Taxonomy" id="1629550"/>
    <lineage>
        <taxon>Bacteria</taxon>
        <taxon>Bacillati</taxon>
        <taxon>Bacillota</taxon>
        <taxon>Clostridia</taxon>
        <taxon>Peptostreptococcales</taxon>
        <taxon>Peptostreptococcaceae</taxon>
        <taxon>Paraclostridium</taxon>
    </lineage>
</organism>
<dbReference type="EMBL" id="LBBT01000252">
    <property type="protein sequence ID" value="KKY00640.1"/>
    <property type="molecule type" value="Genomic_DNA"/>
</dbReference>
<comment type="caution">
    <text evidence="5">The sequence shown here is derived from an EMBL/GenBank/DDBJ whole genome shotgun (WGS) entry which is preliminary data.</text>
</comment>
<dbReference type="InterPro" id="IPR052048">
    <property type="entry name" value="ST_Response_Regulator"/>
</dbReference>
<dbReference type="OrthoDB" id="9790669at2"/>
<protein>
    <recommendedName>
        <fullName evidence="1">Stage 0 sporulation protein A homolog</fullName>
    </recommendedName>
</protein>
<gene>
    <name evidence="5" type="ORF">VN21_12805</name>
</gene>
<dbReference type="PATRIC" id="fig|1629550.3.peg.2004"/>
<evidence type="ECO:0000313" key="5">
    <source>
        <dbReference type="EMBL" id="KKY00640.1"/>
    </source>
</evidence>
<evidence type="ECO:0000259" key="4">
    <source>
        <dbReference type="PROSITE" id="PS50110"/>
    </source>
</evidence>
<dbReference type="SUPFAM" id="SSF52172">
    <property type="entry name" value="CheY-like"/>
    <property type="match status" value="1"/>
</dbReference>
<evidence type="ECO:0000256" key="2">
    <source>
        <dbReference type="ARBA" id="ARBA00024867"/>
    </source>
</evidence>
<dbReference type="InterPro" id="IPR001789">
    <property type="entry name" value="Sig_transdc_resp-reg_receiver"/>
</dbReference>
<dbReference type="PROSITE" id="PS50110">
    <property type="entry name" value="RESPONSE_REGULATORY"/>
    <property type="match status" value="1"/>
</dbReference>
<keyword evidence="6" id="KW-1185">Reference proteome</keyword>
<dbReference type="PANTHER" id="PTHR43228:SF1">
    <property type="entry name" value="TWO-COMPONENT RESPONSE REGULATOR ARR22"/>
    <property type="match status" value="1"/>
</dbReference>
<dbReference type="Proteomes" id="UP000034407">
    <property type="component" value="Unassembled WGS sequence"/>
</dbReference>
<dbReference type="GO" id="GO:0000160">
    <property type="term" value="P:phosphorelay signal transduction system"/>
    <property type="evidence" value="ECO:0007669"/>
    <property type="project" value="InterPro"/>
</dbReference>
<evidence type="ECO:0000313" key="6">
    <source>
        <dbReference type="Proteomes" id="UP000034407"/>
    </source>
</evidence>
<sequence>MKRVLIVDDAAFMRMSIRTMLQNYDFEIVGEAENGVMAIEKYQELQPDIVTLDITMPEMDGLQALREIKKIDPAASVVMVSALGQEARMKEAIIYGAKGFIVKPFKEEIIVSALSKL</sequence>
<dbReference type="SMART" id="SM00448">
    <property type="entry name" value="REC"/>
    <property type="match status" value="1"/>
</dbReference>
<comment type="function">
    <text evidence="2">May play the central regulatory role in sporulation. It may be an element of the effector pathway responsible for the activation of sporulation genes in response to nutritional stress. Spo0A may act in concert with spo0H (a sigma factor) to control the expression of some genes that are critical to the sporulation process.</text>
</comment>
<name>A0A0M3DDB0_9FIRM</name>
<dbReference type="GO" id="GO:0016301">
    <property type="term" value="F:kinase activity"/>
    <property type="evidence" value="ECO:0007669"/>
    <property type="project" value="UniProtKB-KW"/>
</dbReference>
<feature type="domain" description="Response regulatory" evidence="4">
    <location>
        <begin position="3"/>
        <end position="117"/>
    </location>
</feature>
<dbReference type="InterPro" id="IPR011006">
    <property type="entry name" value="CheY-like_superfamily"/>
</dbReference>
<dbReference type="PANTHER" id="PTHR43228">
    <property type="entry name" value="TWO-COMPONENT RESPONSE REGULATOR"/>
    <property type="match status" value="1"/>
</dbReference>
<accession>A0A0M3DDB0</accession>
<dbReference type="RefSeq" id="WP_021429429.1">
    <property type="nucleotide sequence ID" value="NZ_JBCLWQ010000002.1"/>
</dbReference>
<dbReference type="Gene3D" id="3.40.50.2300">
    <property type="match status" value="1"/>
</dbReference>
<reference evidence="5 6" key="1">
    <citation type="submission" date="2015-04" db="EMBL/GenBank/DDBJ databases">
        <title>Microcin producing Clostridium sp. JC272T.</title>
        <authorList>
            <person name="Jyothsna T."/>
            <person name="Sasikala C."/>
            <person name="Ramana C."/>
        </authorList>
    </citation>
    <scope>NUCLEOTIDE SEQUENCE [LARGE SCALE GENOMIC DNA]</scope>
    <source>
        <strain evidence="5 6">JC272</strain>
    </source>
</reference>
<dbReference type="AlphaFoldDB" id="A0A0M3DDB0"/>